<gene>
    <name evidence="2" type="ORF">ODALV1_LOCUS11560</name>
</gene>
<feature type="transmembrane region" description="Helical" evidence="1">
    <location>
        <begin position="86"/>
        <end position="106"/>
    </location>
</feature>
<reference evidence="2 3" key="1">
    <citation type="submission" date="2024-08" db="EMBL/GenBank/DDBJ databases">
        <authorList>
            <person name="Cucini C."/>
            <person name="Frati F."/>
        </authorList>
    </citation>
    <scope>NUCLEOTIDE SEQUENCE [LARGE SCALE GENOMIC DNA]</scope>
</reference>
<feature type="transmembrane region" description="Helical" evidence="1">
    <location>
        <begin position="160"/>
        <end position="180"/>
    </location>
</feature>
<keyword evidence="1" id="KW-0472">Membrane</keyword>
<comment type="caution">
    <text evidence="2">The sequence shown here is derived from an EMBL/GenBank/DDBJ whole genome shotgun (WGS) entry which is preliminary data.</text>
</comment>
<dbReference type="Proteomes" id="UP001642540">
    <property type="component" value="Unassembled WGS sequence"/>
</dbReference>
<protein>
    <recommendedName>
        <fullName evidence="4">G protein-coupled receptor</fullName>
    </recommendedName>
</protein>
<name>A0ABP1QLJ1_9HEXA</name>
<evidence type="ECO:0000313" key="3">
    <source>
        <dbReference type="Proteomes" id="UP001642540"/>
    </source>
</evidence>
<dbReference type="EMBL" id="CAXLJM020000035">
    <property type="protein sequence ID" value="CAL8103814.1"/>
    <property type="molecule type" value="Genomic_DNA"/>
</dbReference>
<sequence>MKEFCVTFNAFSEFERRHAITPLTGPTNVVACALFLQTSGIPFVLPLFCWIAPCAPQFLGSALLTDSAGNCIASWPHKLCIYCLEVIFTIPIGGICAFFSVYAIYLTKSLNRYLIRIRMIKPIASSGQLKNLSSMIYGSVLYRQTQILLHLYHDCFQMQLLPNMFFSSSIIIICCLFATVELKDEFPTVVYVAFPFILILTSVFLLIMLEMTSRVVVLAKSIKSQWSIKYCGKSLWYQKFARSCPPLKIVAGPFSKIGRDRVAIVLRFCLQRTIFLVVWSRRVRGIKISSE</sequence>
<proteinExistence type="predicted"/>
<keyword evidence="1" id="KW-1133">Transmembrane helix</keyword>
<keyword evidence="1" id="KW-0812">Transmembrane</keyword>
<feature type="transmembrane region" description="Helical" evidence="1">
    <location>
        <begin position="186"/>
        <end position="209"/>
    </location>
</feature>
<evidence type="ECO:0000256" key="1">
    <source>
        <dbReference type="SAM" id="Phobius"/>
    </source>
</evidence>
<evidence type="ECO:0008006" key="4">
    <source>
        <dbReference type="Google" id="ProtNLM"/>
    </source>
</evidence>
<evidence type="ECO:0000313" key="2">
    <source>
        <dbReference type="EMBL" id="CAL8103814.1"/>
    </source>
</evidence>
<accession>A0ABP1QLJ1</accession>
<keyword evidence="3" id="KW-1185">Reference proteome</keyword>
<organism evidence="2 3">
    <name type="scientific">Orchesella dallaii</name>
    <dbReference type="NCBI Taxonomy" id="48710"/>
    <lineage>
        <taxon>Eukaryota</taxon>
        <taxon>Metazoa</taxon>
        <taxon>Ecdysozoa</taxon>
        <taxon>Arthropoda</taxon>
        <taxon>Hexapoda</taxon>
        <taxon>Collembola</taxon>
        <taxon>Entomobryomorpha</taxon>
        <taxon>Entomobryoidea</taxon>
        <taxon>Orchesellidae</taxon>
        <taxon>Orchesellinae</taxon>
        <taxon>Orchesella</taxon>
    </lineage>
</organism>